<dbReference type="OrthoDB" id="2795102at2"/>
<evidence type="ECO:0000256" key="2">
    <source>
        <dbReference type="ARBA" id="ARBA00022729"/>
    </source>
</evidence>
<feature type="domain" description="NodB homology" evidence="3">
    <location>
        <begin position="35"/>
        <end position="264"/>
    </location>
</feature>
<proteinExistence type="predicted"/>
<evidence type="ECO:0000313" key="4">
    <source>
        <dbReference type="EMBL" id="RMA77369.1"/>
    </source>
</evidence>
<dbReference type="InterPro" id="IPR002509">
    <property type="entry name" value="NODB_dom"/>
</dbReference>
<dbReference type="PROSITE" id="PS51677">
    <property type="entry name" value="NODB"/>
    <property type="match status" value="1"/>
</dbReference>
<dbReference type="AlphaFoldDB" id="A0A3M0A1P4"/>
<gene>
    <name evidence="4" type="ORF">BC961_1373</name>
</gene>
<dbReference type="InterPro" id="IPR011330">
    <property type="entry name" value="Glyco_hydro/deAcase_b/a-brl"/>
</dbReference>
<dbReference type="InterPro" id="IPR051398">
    <property type="entry name" value="Polysacch_Deacetylase"/>
</dbReference>
<dbReference type="Gene3D" id="3.20.20.370">
    <property type="entry name" value="Glycoside hydrolase/deacetylase"/>
    <property type="match status" value="1"/>
</dbReference>
<dbReference type="PANTHER" id="PTHR34216:SF3">
    <property type="entry name" value="POLY-BETA-1,6-N-ACETYL-D-GLUCOSAMINE N-DEACETYLASE"/>
    <property type="match status" value="1"/>
</dbReference>
<dbReference type="PROSITE" id="PS51257">
    <property type="entry name" value="PROKAR_LIPOPROTEIN"/>
    <property type="match status" value="1"/>
</dbReference>
<dbReference type="GO" id="GO:0005576">
    <property type="term" value="C:extracellular region"/>
    <property type="evidence" value="ECO:0007669"/>
    <property type="project" value="UniProtKB-SubCell"/>
</dbReference>
<dbReference type="PANTHER" id="PTHR34216">
    <property type="match status" value="1"/>
</dbReference>
<comment type="caution">
    <text evidence="4">The sequence shown here is derived from an EMBL/GenBank/DDBJ whole genome shotgun (WGS) entry which is preliminary data.</text>
</comment>
<protein>
    <submittedName>
        <fullName evidence="4">Polysaccharide deacetylase</fullName>
    </submittedName>
</protein>
<comment type="subcellular location">
    <subcellularLocation>
        <location evidence="1">Secreted</location>
    </subcellularLocation>
</comment>
<evidence type="ECO:0000256" key="1">
    <source>
        <dbReference type="ARBA" id="ARBA00004613"/>
    </source>
</evidence>
<name>A0A3M0A1P4_9FLAO</name>
<evidence type="ECO:0000259" key="3">
    <source>
        <dbReference type="PROSITE" id="PS51677"/>
    </source>
</evidence>
<dbReference type="Pfam" id="PF01522">
    <property type="entry name" value="Polysacc_deac_1"/>
    <property type="match status" value="1"/>
</dbReference>
<dbReference type="RefSeq" id="WP_121925053.1">
    <property type="nucleotide sequence ID" value="NZ_CBCSGA010000001.1"/>
</dbReference>
<sequence length="264" mass="30707">MNLKYAFAFIAFLFLTACSKNENDLVVVKDQKIQAGVAITFDDNYVDEWYDAAQVLEKYNWKATFFVSQFNTLSSKELNKLKILKDRGNEIGGHGWIHLKASPFEKNNGKANYLETEIFPMINSMNQKSFEIHSFAYPYGSRDSLTDTILLNEFNIIRGTTYGNEPPHLQRCYFDNQSRVLFGLGIDNNYAQYSIPYFLSLLEYAKANNKVVVFYAHKPVLKSKSKSKYETEYKTLIAICKYIQDNDMKFYTVSDLYLKERNKK</sequence>
<dbReference type="EMBL" id="REFH01000008">
    <property type="protein sequence ID" value="RMA77369.1"/>
    <property type="molecule type" value="Genomic_DNA"/>
</dbReference>
<keyword evidence="2" id="KW-0732">Signal</keyword>
<dbReference type="SUPFAM" id="SSF88713">
    <property type="entry name" value="Glycoside hydrolase/deacetylase"/>
    <property type="match status" value="1"/>
</dbReference>
<dbReference type="GO" id="GO:0005975">
    <property type="term" value="P:carbohydrate metabolic process"/>
    <property type="evidence" value="ECO:0007669"/>
    <property type="project" value="InterPro"/>
</dbReference>
<reference evidence="4 5" key="1">
    <citation type="submission" date="2018-10" db="EMBL/GenBank/DDBJ databases">
        <title>Genomic Encyclopedia of Archaeal and Bacterial Type Strains, Phase II (KMG-II): from individual species to whole genera.</title>
        <authorList>
            <person name="Goeker M."/>
        </authorList>
    </citation>
    <scope>NUCLEOTIDE SEQUENCE [LARGE SCALE GENOMIC DNA]</scope>
    <source>
        <strain evidence="4 5">DSM 19727</strain>
    </source>
</reference>
<dbReference type="GO" id="GO:0016810">
    <property type="term" value="F:hydrolase activity, acting on carbon-nitrogen (but not peptide) bonds"/>
    <property type="evidence" value="ECO:0007669"/>
    <property type="project" value="InterPro"/>
</dbReference>
<evidence type="ECO:0000313" key="5">
    <source>
        <dbReference type="Proteomes" id="UP000280368"/>
    </source>
</evidence>
<keyword evidence="5" id="KW-1185">Reference proteome</keyword>
<accession>A0A3M0A1P4</accession>
<dbReference type="Proteomes" id="UP000280368">
    <property type="component" value="Unassembled WGS sequence"/>
</dbReference>
<organism evidence="4 5">
    <name type="scientific">Flavobacterium weaverense</name>
    <dbReference type="NCBI Taxonomy" id="271156"/>
    <lineage>
        <taxon>Bacteria</taxon>
        <taxon>Pseudomonadati</taxon>
        <taxon>Bacteroidota</taxon>
        <taxon>Flavobacteriia</taxon>
        <taxon>Flavobacteriales</taxon>
        <taxon>Flavobacteriaceae</taxon>
        <taxon>Flavobacterium</taxon>
    </lineage>
</organism>